<sequence>PFREQKVWREAFATCRHVEVAPAEDGLVGYVRVATKRHIIVPPKSEKVVWGRTKMGPAGADYCALIEAMPGASVGDVGVAKALVEVRKGRVPVRVCNPHPYSVSIGRFKKLGRLYHVEETDVHGPNDLALSLGEDCVVEVALVDVGDRSSTSSELPTGVNLLGHRADLSEAQQEELKALLQKWEKVFAQHEEDFGRTNLVQHQIPTGDAAPIRERYRPIPPMLYKEVKTLLSGMLEKGVIKESCSPWAAPIVLVRKKDGSWRFCVDYRKLNSVTHKDAFPLPRIEETLTNLSQSEWFSTLDLASGYWQVEMHPSDREKTALLHRSGSMNLSHLDQVFERLWRHGLKLRPDKCKLLQPEVTFLGMWWIGMVNQGLGAVLSQLQDGHERVIAYASRSLHPTEQNDANYSSFKLELLALKWAVTEKFKDFLTGAEFTIYTDNNPLAHLQTAHLGAAEQRWVAQLASFNYTVKYRSGKSNINADVLSRFPVSSKQTMAPAEQLAHGTVIAAAVEVTPEVGWEEEQASDSAIKAVKEYVVKKRFPKRQDRLALLDKAQKLLQQWKKLTVRDNILYRTVIDKLTHEEHHQVVCPSSRCEEVWRKVHEAGAHFGPEKTLARIRQQFFWPGMEGEFAVPLRASPMCCDGNLQPCPIRQHKQSLSPGLWRNERDFKRTKGSCGQEEEETGLSDGGGAAKEASLPERAPQRDLNAAAGFNHPASLVSNVKIAVYCGALLEPRAAGFGYLRFALAVLCICASGAG</sequence>
<dbReference type="FunFam" id="3.10.20.370:FF:000001">
    <property type="entry name" value="Retrovirus-related Pol polyprotein from transposon 17.6-like protein"/>
    <property type="match status" value="1"/>
</dbReference>
<evidence type="ECO:0000256" key="4">
    <source>
        <dbReference type="ARBA" id="ARBA00022695"/>
    </source>
</evidence>
<dbReference type="InterPro" id="IPR050951">
    <property type="entry name" value="Retrovirus_Pol_polyprotein"/>
</dbReference>
<dbReference type="GO" id="GO:0003964">
    <property type="term" value="F:RNA-directed DNA polymerase activity"/>
    <property type="evidence" value="ECO:0007669"/>
    <property type="project" value="UniProtKB-KW"/>
</dbReference>
<proteinExistence type="inferred from homology"/>
<dbReference type="Gene3D" id="1.10.340.70">
    <property type="match status" value="1"/>
</dbReference>
<feature type="domain" description="Reverse transcriptase" evidence="12">
    <location>
        <begin position="254"/>
        <end position="321"/>
    </location>
</feature>
<keyword evidence="3" id="KW-0808">Transferase</keyword>
<reference evidence="16" key="1">
    <citation type="submission" date="2024-04" db="EMBL/GenBank/DDBJ databases">
        <title>Salinicola lusitanus LLJ914,a marine bacterium isolated from the Okinawa Trough.</title>
        <authorList>
            <person name="Li J."/>
        </authorList>
    </citation>
    <scope>NUCLEOTIDE SEQUENCE [LARGE SCALE GENOMIC DNA]</scope>
</reference>
<dbReference type="Pfam" id="PF17921">
    <property type="entry name" value="Integrase_H2C2"/>
    <property type="match status" value="1"/>
</dbReference>
<dbReference type="InterPro" id="IPR000477">
    <property type="entry name" value="RT_dom"/>
</dbReference>
<feature type="domain" description="Reverse transcriptase RNase H-like" evidence="13">
    <location>
        <begin position="371"/>
        <end position="464"/>
    </location>
</feature>
<dbReference type="PANTHER" id="PTHR37984">
    <property type="entry name" value="PROTEIN CBG26694"/>
    <property type="match status" value="1"/>
</dbReference>
<dbReference type="Gene3D" id="3.10.20.370">
    <property type="match status" value="1"/>
</dbReference>
<keyword evidence="6" id="KW-0255">Endonuclease</keyword>
<evidence type="ECO:0000256" key="1">
    <source>
        <dbReference type="ARBA" id="ARBA00010879"/>
    </source>
</evidence>
<comment type="caution">
    <text evidence="15">The sequence shown here is derived from an EMBL/GenBank/DDBJ whole genome shotgun (WGS) entry which is preliminary data.</text>
</comment>
<dbReference type="CDD" id="cd01647">
    <property type="entry name" value="RT_LTR"/>
    <property type="match status" value="1"/>
</dbReference>
<dbReference type="EMBL" id="JBBPFD010000631">
    <property type="protein sequence ID" value="KAK7878057.1"/>
    <property type="molecule type" value="Genomic_DNA"/>
</dbReference>
<dbReference type="GO" id="GO:0004523">
    <property type="term" value="F:RNA-DNA hybrid ribonuclease activity"/>
    <property type="evidence" value="ECO:0007669"/>
    <property type="project" value="UniProtKB-EC"/>
</dbReference>
<dbReference type="Proteomes" id="UP001460270">
    <property type="component" value="Unassembled WGS sequence"/>
</dbReference>
<evidence type="ECO:0000256" key="10">
    <source>
        <dbReference type="SAM" id="Coils"/>
    </source>
</evidence>
<evidence type="ECO:0000256" key="9">
    <source>
        <dbReference type="ARBA" id="ARBA00039658"/>
    </source>
</evidence>
<evidence type="ECO:0000259" key="13">
    <source>
        <dbReference type="Pfam" id="PF17917"/>
    </source>
</evidence>
<evidence type="ECO:0000313" key="15">
    <source>
        <dbReference type="EMBL" id="KAK7878057.1"/>
    </source>
</evidence>
<keyword evidence="7" id="KW-0378">Hydrolase</keyword>
<dbReference type="AlphaFoldDB" id="A0AAW0MLV4"/>
<dbReference type="Gene3D" id="3.10.10.10">
    <property type="entry name" value="HIV Type 1 Reverse Transcriptase, subunit A, domain 1"/>
    <property type="match status" value="1"/>
</dbReference>
<evidence type="ECO:0000313" key="16">
    <source>
        <dbReference type="Proteomes" id="UP001460270"/>
    </source>
</evidence>
<protein>
    <recommendedName>
        <fullName evidence="9">Gypsy retrotransposon integrase-like protein 1</fullName>
        <ecNumber evidence="2">3.1.26.4</ecNumber>
    </recommendedName>
</protein>
<keyword evidence="10" id="KW-0175">Coiled coil</keyword>
<feature type="region of interest" description="Disordered" evidence="11">
    <location>
        <begin position="667"/>
        <end position="695"/>
    </location>
</feature>
<evidence type="ECO:0000256" key="11">
    <source>
        <dbReference type="SAM" id="MobiDB-lite"/>
    </source>
</evidence>
<evidence type="ECO:0000256" key="2">
    <source>
        <dbReference type="ARBA" id="ARBA00012180"/>
    </source>
</evidence>
<feature type="coiled-coil region" evidence="10">
    <location>
        <begin position="166"/>
        <end position="193"/>
    </location>
</feature>
<dbReference type="Pfam" id="PF17917">
    <property type="entry name" value="RT_RNaseH"/>
    <property type="match status" value="1"/>
</dbReference>
<gene>
    <name evidence="15" type="ORF">WMY93_031278</name>
</gene>
<feature type="non-terminal residue" evidence="15">
    <location>
        <position position="1"/>
    </location>
</feature>
<dbReference type="Gene3D" id="3.30.70.270">
    <property type="match status" value="2"/>
</dbReference>
<evidence type="ECO:0000256" key="5">
    <source>
        <dbReference type="ARBA" id="ARBA00022722"/>
    </source>
</evidence>
<dbReference type="InterPro" id="IPR041373">
    <property type="entry name" value="RT_RNaseH"/>
</dbReference>
<dbReference type="InterPro" id="IPR043128">
    <property type="entry name" value="Rev_trsase/Diguanyl_cyclase"/>
</dbReference>
<evidence type="ECO:0000259" key="12">
    <source>
        <dbReference type="Pfam" id="PF00078"/>
    </source>
</evidence>
<keyword evidence="5" id="KW-0540">Nuclease</keyword>
<dbReference type="EC" id="3.1.26.4" evidence="2"/>
<dbReference type="InterPro" id="IPR043502">
    <property type="entry name" value="DNA/RNA_pol_sf"/>
</dbReference>
<evidence type="ECO:0000256" key="3">
    <source>
        <dbReference type="ARBA" id="ARBA00022679"/>
    </source>
</evidence>
<keyword evidence="16" id="KW-1185">Reference proteome</keyword>
<dbReference type="PANTHER" id="PTHR37984:SF5">
    <property type="entry name" value="PROTEIN NYNRIN-LIKE"/>
    <property type="match status" value="1"/>
</dbReference>
<keyword evidence="4" id="KW-0548">Nucleotidyltransferase</keyword>
<evidence type="ECO:0000256" key="7">
    <source>
        <dbReference type="ARBA" id="ARBA00022801"/>
    </source>
</evidence>
<dbReference type="Pfam" id="PF00078">
    <property type="entry name" value="RVT_1"/>
    <property type="match status" value="1"/>
</dbReference>
<dbReference type="SUPFAM" id="SSF56672">
    <property type="entry name" value="DNA/RNA polymerases"/>
    <property type="match status" value="1"/>
</dbReference>
<evidence type="ECO:0000256" key="6">
    <source>
        <dbReference type="ARBA" id="ARBA00022759"/>
    </source>
</evidence>
<comment type="similarity">
    <text evidence="1">Belongs to the beta type-B retroviral polymerase family. HERV class-II K(HML-2) pol subfamily.</text>
</comment>
<dbReference type="InterPro" id="IPR041588">
    <property type="entry name" value="Integrase_H2C2"/>
</dbReference>
<dbReference type="CDD" id="cd09274">
    <property type="entry name" value="RNase_HI_RT_Ty3"/>
    <property type="match status" value="1"/>
</dbReference>
<name>A0AAW0MLV4_9GOBI</name>
<accession>A0AAW0MLV4</accession>
<keyword evidence="8" id="KW-0695">RNA-directed DNA polymerase</keyword>
<dbReference type="FunFam" id="1.10.340.70:FF:000001">
    <property type="entry name" value="Retrovirus-related Pol polyprotein from transposon gypsy-like Protein"/>
    <property type="match status" value="1"/>
</dbReference>
<organism evidence="15 16">
    <name type="scientific">Mugilogobius chulae</name>
    <name type="common">yellowstripe goby</name>
    <dbReference type="NCBI Taxonomy" id="88201"/>
    <lineage>
        <taxon>Eukaryota</taxon>
        <taxon>Metazoa</taxon>
        <taxon>Chordata</taxon>
        <taxon>Craniata</taxon>
        <taxon>Vertebrata</taxon>
        <taxon>Euteleostomi</taxon>
        <taxon>Actinopterygii</taxon>
        <taxon>Neopterygii</taxon>
        <taxon>Teleostei</taxon>
        <taxon>Neoteleostei</taxon>
        <taxon>Acanthomorphata</taxon>
        <taxon>Gobiaria</taxon>
        <taxon>Gobiiformes</taxon>
        <taxon>Gobioidei</taxon>
        <taxon>Gobiidae</taxon>
        <taxon>Gobionellinae</taxon>
        <taxon>Mugilogobius</taxon>
    </lineage>
</organism>
<evidence type="ECO:0000259" key="14">
    <source>
        <dbReference type="Pfam" id="PF17921"/>
    </source>
</evidence>
<evidence type="ECO:0000256" key="8">
    <source>
        <dbReference type="ARBA" id="ARBA00022918"/>
    </source>
</evidence>
<feature type="domain" description="Integrase zinc-binding" evidence="14">
    <location>
        <begin position="588"/>
        <end position="625"/>
    </location>
</feature>